<evidence type="ECO:0000256" key="2">
    <source>
        <dbReference type="ARBA" id="ARBA00022723"/>
    </source>
</evidence>
<keyword evidence="3" id="KW-0677">Repeat</keyword>
<dbReference type="GeneTree" id="ENSGT00940000155174"/>
<dbReference type="Ensembl" id="ENSDCDT00010067813.1">
    <property type="protein sequence ID" value="ENSDCDP00010057139.1"/>
    <property type="gene ID" value="ENSDCDG00010030853.1"/>
</dbReference>
<dbReference type="GO" id="GO:0031594">
    <property type="term" value="C:neuromuscular junction"/>
    <property type="evidence" value="ECO:0007669"/>
    <property type="project" value="TreeGrafter"/>
</dbReference>
<feature type="compositionally biased region" description="Basic and acidic residues" evidence="7">
    <location>
        <begin position="30"/>
        <end position="49"/>
    </location>
</feature>
<dbReference type="GO" id="GO:0017075">
    <property type="term" value="F:syntaxin-1 binding"/>
    <property type="evidence" value="ECO:0007669"/>
    <property type="project" value="TreeGrafter"/>
</dbReference>
<dbReference type="InterPro" id="IPR010439">
    <property type="entry name" value="MUN_dom"/>
</dbReference>
<feature type="domain" description="C2" evidence="8">
    <location>
        <begin position="1944"/>
        <end position="2071"/>
    </location>
</feature>
<dbReference type="Gene3D" id="1.20.58.1100">
    <property type="match status" value="1"/>
</dbReference>
<dbReference type="FunFam" id="3.30.60.20:FF:000001">
    <property type="entry name" value="Protein unc-13 homolog B"/>
    <property type="match status" value="1"/>
</dbReference>
<sequence>MVSAHFKSLSSYIVKICKVMFTKKLANTTKKKESSETKKEPKLSSDLHARNPKLSTALKSTVKKISKCSSARNISLEDDDSKNDCSSLSPTFSYRVAIANGLPKNTPLLNNNESVFHEVLSIDSSCSDSLSEAKLVHRFDEQKAYTMPVRRNRKSLISLAPSDGSSEGERGERTSLHTLRLGALRKLRKWKKSQECVSSDSEVSNWRKTLGIRSKSLDRAGRQQKTTTLEPGSSSTGCISQTQDVMEMIFKELQGISQIETELSELRGHVNALKSSIDEISSSVEVVQSEIEQLRSGFVQSRRETRDIHEYIKQISHQTSKASLRFLNVPEEKFEKTEAVIYQILKDKMGFAEAHKTLKIELAHRMGQQRECSNAKPRPILVVFSSPQDRDLVLKKSYKLKGTGISVSTDSLVHEVKERKDKVMSSSQTYESMDIKLSAKEKAESDDWDSMESDKELDELNKNKYAMVTKPPPKSKSDKKKSHDHSRSADDTRYTGTVHYADDSYDDHDKHSKPYYADTTPGWLSQSDYSTPKLSRSESDCSKLCQSYSEDFSESQYFSRINGCSLLSSSDQELWQRKQEDMASSWYASPPSQTLSQENPPYVEPNEIETTETIDSGVSNGLVCISGDRSHYSGSQLSLQGDLSPWKDWHHLEQGADSGLDASTEQNIVSEVSSPFDPAANPGFPENITKCQEVDLQFEGENYMMLNSTPTTDPVVESAPVSQPKSPPEESKKELNVNHFQQNQIKTSSMYRSQSEIRTEKVEEVPKSWSSRLSIDLSDKSFSFPTFGSTLQRAKSALEVVWNKGSQSASVSTEEPANSSFMGRFRTLSQSTANDSSTTIDSDVYTEPFYYKAEEEEQVTEQPVDNETHYVEVMEQVLANLENRTNANEPQEEYQEYVGSQEYNETEETNEYEDTQANDECVENAELQVSKETVEQEDENKNVPEAKPEEAPPKKRIRPTFKEVALRAYRKQMAELDIIMILIHTKSVCFCRAGSILYGIDSMPDLRRKRTMPIVRDLTLAARKAGISFALMNRSTLNNEDLKLHVLRKTLQALIYPISSTTPHNFEVWTATAPTYCHECEGLLWGIARQGMRCSECGVKCHEKCQDLLNADCLQRAVEKSSKHGAEDKTQNIIMAMKERMKIREKNRPEVFEVIQEMFEIPKEDFTNQMKTAKQAVLEGTSKWSAKITITVLCAQGLQAKDKTGSSDPYVTVQVGKTKRRTKTIFGNLNPVWDEKFFFECHNATDRIKVRVWDEDDDIKSRVKQHFKRESDDFLGQTIIEVRMLSGEMDVWYNLDKRTDKSAVSGAIRLKISVEMKGEEKVAPPHSQYTCLHENLFHYLTEVKNRGVVKIPEVKGDEAWKVYFDDVSQEIVDEFAMRFGVESIYQAMTHFSCLSAKYMCPGVPAVMSNLLANINAYFAHTTTATTNISASDRFAASNFGREKFVKLLDQLHNSLRIDLSKYRDNFPAGNPERLQDLKSTVDLLTSITFFRMKVQELQSPPRASMVVKDCVRACLDSTYKYIFDNCHELYNQLLDQVRATLLSTCMRDFHQQVMFPQELNMGQISSEVMWNLFAVDMKYAMEEHDKHRLCKSTEYMNLHFKVKWFYNEYVRDLPAFKGIPPEYSLWFEPFVIQWLDENEDVAMDFLNGALERDKKDGVSPTAIESSHLCIKMMKTFLLQYAAIISKDFSLHLSKEKVPCILINNIQQLRVQLEKMFESMGGKQLDAEASDLLKELQNKLNTVLDQLSGVFGSSFKPVIEDCVKQMNQELVQMKGSAGNKSNAAMDAEMVLRPLMDLLDKNLILFAKICEKTVLKRVLKELWKIVLNTIERQIVLPPLTDQTQGAQMIFSAAKDLGQLSKLKESVMRDEARSLTPRQCAAMDLVLPTIKQYFHAGGNGLKKTFLEKSPDLKSLKYALSLYTQPTDALIKKYICTQTSQGQSSAGSVGEVSVQVDLISHPGTGEHKVSVKVVGVNNISWQTSAMFRPFVEINAIGPHLADKKRKFSTKTKNNNWSPKYNESFQYVLSNEHGPEAYELHISVKDYCFAREDRIIGMTVIQLRELVDKGSLSALCPLVKNITMDETGLTIMRILSQRTNDEVAKEFVRLKSDTRSAEEVTETKK</sequence>
<keyword evidence="5" id="KW-0862">Zinc</keyword>
<proteinExistence type="predicted"/>
<evidence type="ECO:0000256" key="7">
    <source>
        <dbReference type="SAM" id="MobiDB-lite"/>
    </source>
</evidence>
<dbReference type="GO" id="GO:0099525">
    <property type="term" value="P:presynaptic dense core vesicle exocytosis"/>
    <property type="evidence" value="ECO:0007669"/>
    <property type="project" value="TreeGrafter"/>
</dbReference>
<feature type="region of interest" description="Disordered" evidence="7">
    <location>
        <begin position="28"/>
        <end position="50"/>
    </location>
</feature>
<dbReference type="CDD" id="cd08395">
    <property type="entry name" value="C2C_Munc13"/>
    <property type="match status" value="1"/>
</dbReference>
<dbReference type="GO" id="GO:0016081">
    <property type="term" value="P:synaptic vesicle docking"/>
    <property type="evidence" value="ECO:0007669"/>
    <property type="project" value="TreeGrafter"/>
</dbReference>
<dbReference type="SMART" id="SM00239">
    <property type="entry name" value="C2"/>
    <property type="match status" value="2"/>
</dbReference>
<evidence type="ECO:0000259" key="10">
    <source>
        <dbReference type="PROSITE" id="PS51258"/>
    </source>
</evidence>
<evidence type="ECO:0000256" key="3">
    <source>
        <dbReference type="ARBA" id="ARBA00022737"/>
    </source>
</evidence>
<dbReference type="SUPFAM" id="SSF57889">
    <property type="entry name" value="Cysteine-rich domain"/>
    <property type="match status" value="1"/>
</dbReference>
<protein>
    <recommendedName>
        <fullName evidence="14">Unc-13 homolog C</fullName>
    </recommendedName>
</protein>
<dbReference type="InterPro" id="IPR014772">
    <property type="entry name" value="Munc13_dom-2"/>
</dbReference>
<dbReference type="SMART" id="SM01145">
    <property type="entry name" value="DUF1041"/>
    <property type="match status" value="1"/>
</dbReference>
<reference evidence="12 13" key="1">
    <citation type="submission" date="2020-06" db="EMBL/GenBank/DDBJ databases">
        <authorList>
            <consortium name="Wellcome Sanger Institute Data Sharing"/>
        </authorList>
    </citation>
    <scope>NUCLEOTIDE SEQUENCE [LARGE SCALE GENOMIC DNA]</scope>
</reference>
<reference evidence="12" key="2">
    <citation type="submission" date="2025-08" db="UniProtKB">
        <authorList>
            <consortium name="Ensembl"/>
        </authorList>
    </citation>
    <scope>IDENTIFICATION</scope>
</reference>
<feature type="compositionally biased region" description="Polar residues" evidence="7">
    <location>
        <begin position="522"/>
        <end position="534"/>
    </location>
</feature>
<dbReference type="GO" id="GO:0030672">
    <property type="term" value="C:synaptic vesicle membrane"/>
    <property type="evidence" value="ECO:0007669"/>
    <property type="project" value="TreeGrafter"/>
</dbReference>
<dbReference type="PROSITE" id="PS51258">
    <property type="entry name" value="MHD1"/>
    <property type="match status" value="1"/>
</dbReference>
<dbReference type="Proteomes" id="UP000694580">
    <property type="component" value="Chromosome 16"/>
</dbReference>
<gene>
    <name evidence="12" type="primary">UNC13C</name>
</gene>
<dbReference type="FunFam" id="2.60.40.150:FF:000002">
    <property type="entry name" value="Protein unc-13 homolog B"/>
    <property type="match status" value="1"/>
</dbReference>
<dbReference type="GO" id="GO:0098831">
    <property type="term" value="C:presynaptic active zone cytoplasmic component"/>
    <property type="evidence" value="ECO:0007669"/>
    <property type="project" value="TreeGrafter"/>
</dbReference>
<dbReference type="GO" id="GO:0008270">
    <property type="term" value="F:zinc ion binding"/>
    <property type="evidence" value="ECO:0007669"/>
    <property type="project" value="UniProtKB-KW"/>
</dbReference>
<reference evidence="12" key="3">
    <citation type="submission" date="2025-09" db="UniProtKB">
        <authorList>
            <consortium name="Ensembl"/>
        </authorList>
    </citation>
    <scope>IDENTIFICATION</scope>
</reference>
<evidence type="ECO:0000313" key="13">
    <source>
        <dbReference type="Proteomes" id="UP000694580"/>
    </source>
</evidence>
<dbReference type="FunFam" id="2.60.40.150:FF:000014">
    <property type="entry name" value="protein unc-13 homolog B"/>
    <property type="match status" value="1"/>
</dbReference>
<keyword evidence="1" id="KW-0268">Exocytosis</keyword>
<evidence type="ECO:0000256" key="5">
    <source>
        <dbReference type="ARBA" id="ARBA00022833"/>
    </source>
</evidence>
<keyword evidence="6" id="KW-0106">Calcium</keyword>
<dbReference type="PROSITE" id="PS50004">
    <property type="entry name" value="C2"/>
    <property type="match status" value="2"/>
</dbReference>
<feature type="domain" description="C2" evidence="8">
    <location>
        <begin position="1169"/>
        <end position="1293"/>
    </location>
</feature>
<evidence type="ECO:0000259" key="8">
    <source>
        <dbReference type="PROSITE" id="PS50004"/>
    </source>
</evidence>
<dbReference type="GO" id="GO:0019992">
    <property type="term" value="F:diacylglycerol binding"/>
    <property type="evidence" value="ECO:0007669"/>
    <property type="project" value="InterPro"/>
</dbReference>
<feature type="compositionally biased region" description="Basic and acidic residues" evidence="7">
    <location>
        <begin position="939"/>
        <end position="953"/>
    </location>
</feature>
<evidence type="ECO:0000259" key="9">
    <source>
        <dbReference type="PROSITE" id="PS50081"/>
    </source>
</evidence>
<dbReference type="InterPro" id="IPR035892">
    <property type="entry name" value="C2_domain_sf"/>
</dbReference>
<dbReference type="InterPro" id="IPR000008">
    <property type="entry name" value="C2_dom"/>
</dbReference>
<dbReference type="Pfam" id="PF06292">
    <property type="entry name" value="MUN"/>
    <property type="match status" value="2"/>
</dbReference>
<dbReference type="PRINTS" id="PR00360">
    <property type="entry name" value="C2DOMAIN"/>
</dbReference>
<feature type="compositionally biased region" description="Polar residues" evidence="7">
    <location>
        <begin position="586"/>
        <end position="599"/>
    </location>
</feature>
<evidence type="ECO:0000313" key="12">
    <source>
        <dbReference type="Ensembl" id="ENSDCDP00010057139.1"/>
    </source>
</evidence>
<dbReference type="SUPFAM" id="SSF49562">
    <property type="entry name" value="C2 domain (Calcium/lipid-binding domain, CaLB)"/>
    <property type="match status" value="2"/>
</dbReference>
<dbReference type="GO" id="GO:0005509">
    <property type="term" value="F:calcium ion binding"/>
    <property type="evidence" value="ECO:0007669"/>
    <property type="project" value="InterPro"/>
</dbReference>
<dbReference type="InterPro" id="IPR046349">
    <property type="entry name" value="C1-like_sf"/>
</dbReference>
<dbReference type="FunFam" id="1.20.58.1100:FF:000001">
    <property type="entry name" value="Protein unc-13 homolog B"/>
    <property type="match status" value="1"/>
</dbReference>
<feature type="region of interest" description="Disordered" evidence="7">
    <location>
        <begin position="441"/>
        <end position="537"/>
    </location>
</feature>
<dbReference type="Pfam" id="PF00168">
    <property type="entry name" value="C2"/>
    <property type="match status" value="2"/>
</dbReference>
<feature type="domain" description="MHD1" evidence="10">
    <location>
        <begin position="1575"/>
        <end position="1727"/>
    </location>
</feature>
<dbReference type="GO" id="GO:0061789">
    <property type="term" value="P:dense core granule priming"/>
    <property type="evidence" value="ECO:0007669"/>
    <property type="project" value="TreeGrafter"/>
</dbReference>
<keyword evidence="2" id="KW-0479">Metal-binding</keyword>
<dbReference type="CDD" id="cd04027">
    <property type="entry name" value="C2B_Munc13"/>
    <property type="match status" value="1"/>
</dbReference>
<organism evidence="12 13">
    <name type="scientific">Denticeps clupeoides</name>
    <name type="common">denticle herring</name>
    <dbReference type="NCBI Taxonomy" id="299321"/>
    <lineage>
        <taxon>Eukaryota</taxon>
        <taxon>Metazoa</taxon>
        <taxon>Chordata</taxon>
        <taxon>Craniata</taxon>
        <taxon>Vertebrata</taxon>
        <taxon>Euteleostomi</taxon>
        <taxon>Actinopterygii</taxon>
        <taxon>Neopterygii</taxon>
        <taxon>Teleostei</taxon>
        <taxon>Clupei</taxon>
        <taxon>Clupeiformes</taxon>
        <taxon>Denticipitoidei</taxon>
        <taxon>Denticipitidae</taxon>
        <taxon>Denticeps</taxon>
    </lineage>
</organism>
<dbReference type="GO" id="GO:0043195">
    <property type="term" value="C:terminal bouton"/>
    <property type="evidence" value="ECO:0007669"/>
    <property type="project" value="TreeGrafter"/>
</dbReference>
<accession>A0AAY4EID7</accession>
<dbReference type="GO" id="GO:0035249">
    <property type="term" value="P:synaptic transmission, glutamatergic"/>
    <property type="evidence" value="ECO:0007669"/>
    <property type="project" value="TreeGrafter"/>
</dbReference>
<dbReference type="GO" id="GO:0016082">
    <property type="term" value="P:synaptic vesicle priming"/>
    <property type="evidence" value="ECO:0007669"/>
    <property type="project" value="TreeGrafter"/>
</dbReference>
<dbReference type="Gene3D" id="2.60.40.150">
    <property type="entry name" value="C2 domain"/>
    <property type="match status" value="2"/>
</dbReference>
<feature type="region of interest" description="Disordered" evidence="7">
    <location>
        <begin position="579"/>
        <end position="602"/>
    </location>
</feature>
<dbReference type="InterPro" id="IPR014770">
    <property type="entry name" value="Munc13_1"/>
</dbReference>
<evidence type="ECO:0000259" key="11">
    <source>
        <dbReference type="PROSITE" id="PS51259"/>
    </source>
</evidence>
<dbReference type="PROSITE" id="PS50081">
    <property type="entry name" value="ZF_DAG_PE_2"/>
    <property type="match status" value="1"/>
</dbReference>
<keyword evidence="13" id="KW-1185">Reference proteome</keyword>
<dbReference type="SMART" id="SM00109">
    <property type="entry name" value="C1"/>
    <property type="match status" value="1"/>
</dbReference>
<dbReference type="PROSITE" id="PS00479">
    <property type="entry name" value="ZF_DAG_PE_1"/>
    <property type="match status" value="1"/>
</dbReference>
<evidence type="ECO:0008006" key="14">
    <source>
        <dbReference type="Google" id="ProtNLM"/>
    </source>
</evidence>
<feature type="region of interest" description="Disordered" evidence="7">
    <location>
        <begin position="929"/>
        <end position="954"/>
    </location>
</feature>
<feature type="compositionally biased region" description="Polar residues" evidence="7">
    <location>
        <begin position="223"/>
        <end position="237"/>
    </location>
</feature>
<evidence type="ECO:0000256" key="4">
    <source>
        <dbReference type="ARBA" id="ARBA00022771"/>
    </source>
</evidence>
<dbReference type="Gene3D" id="1.10.357.50">
    <property type="match status" value="2"/>
</dbReference>
<dbReference type="PANTHER" id="PTHR10480">
    <property type="entry name" value="PROTEIN UNC-13 HOMOLOG"/>
    <property type="match status" value="1"/>
</dbReference>
<feature type="domain" description="Phorbol-ester/DAG-type" evidence="9">
    <location>
        <begin position="1063"/>
        <end position="1113"/>
    </location>
</feature>
<evidence type="ECO:0000256" key="1">
    <source>
        <dbReference type="ARBA" id="ARBA00022483"/>
    </source>
</evidence>
<feature type="compositionally biased region" description="Basic and acidic residues" evidence="7">
    <location>
        <begin position="452"/>
        <end position="462"/>
    </location>
</feature>
<dbReference type="Gene3D" id="3.30.70.1820">
    <property type="entry name" value="L1 transposable element, RRM domain"/>
    <property type="match status" value="1"/>
</dbReference>
<dbReference type="Pfam" id="PF00130">
    <property type="entry name" value="C1_1"/>
    <property type="match status" value="1"/>
</dbReference>
<evidence type="ECO:0000256" key="6">
    <source>
        <dbReference type="ARBA" id="ARBA00022837"/>
    </source>
</evidence>
<dbReference type="InterPro" id="IPR002219">
    <property type="entry name" value="PKC_DAG/PE"/>
</dbReference>
<dbReference type="GO" id="GO:0005516">
    <property type="term" value="F:calmodulin binding"/>
    <property type="evidence" value="ECO:0007669"/>
    <property type="project" value="TreeGrafter"/>
</dbReference>
<feature type="domain" description="MHD2" evidence="11">
    <location>
        <begin position="1787"/>
        <end position="1930"/>
    </location>
</feature>
<dbReference type="GO" id="GO:0005543">
    <property type="term" value="F:phospholipid binding"/>
    <property type="evidence" value="ECO:0007669"/>
    <property type="project" value="InterPro"/>
</dbReference>
<dbReference type="InterPro" id="IPR027080">
    <property type="entry name" value="Unc-13"/>
</dbReference>
<name>A0AAY4EID7_9TELE</name>
<keyword evidence="4" id="KW-0863">Zinc-finger</keyword>
<dbReference type="PROSITE" id="PS51259">
    <property type="entry name" value="MHD2"/>
    <property type="match status" value="1"/>
</dbReference>
<dbReference type="PANTHER" id="PTHR10480:SF2">
    <property type="entry name" value="PROTEIN UNC-13 HOMOLOG C"/>
    <property type="match status" value="1"/>
</dbReference>
<dbReference type="InterPro" id="IPR037302">
    <property type="entry name" value="Unc-13_C2B"/>
</dbReference>
<feature type="region of interest" description="Disordered" evidence="7">
    <location>
        <begin position="709"/>
        <end position="734"/>
    </location>
</feature>
<feature type="region of interest" description="Disordered" evidence="7">
    <location>
        <begin position="217"/>
        <end position="237"/>
    </location>
</feature>
<dbReference type="Gene3D" id="3.30.60.20">
    <property type="match status" value="1"/>
</dbReference>
<dbReference type="GO" id="GO:0042734">
    <property type="term" value="C:presynaptic membrane"/>
    <property type="evidence" value="ECO:0007669"/>
    <property type="project" value="TreeGrafter"/>
</dbReference>